<dbReference type="AlphaFoldDB" id="A0A2M8KDR2"/>
<proteinExistence type="predicted"/>
<dbReference type="EMBL" id="PFDW01000060">
    <property type="protein sequence ID" value="PJE58057.1"/>
    <property type="molecule type" value="Genomic_DNA"/>
</dbReference>
<name>A0A2M8KDR2_9BACT</name>
<reference evidence="2" key="1">
    <citation type="submission" date="2017-09" db="EMBL/GenBank/DDBJ databases">
        <title>Depth-based differentiation of microbial function through sediment-hosted aquifers and enrichment of novel symbionts in the deep terrestrial subsurface.</title>
        <authorList>
            <person name="Probst A.J."/>
            <person name="Ladd B."/>
            <person name="Jarett J.K."/>
            <person name="Geller-Mcgrath D.E."/>
            <person name="Sieber C.M.K."/>
            <person name="Emerson J.B."/>
            <person name="Anantharaman K."/>
            <person name="Thomas B.C."/>
            <person name="Malmstrom R."/>
            <person name="Stieglmeier M."/>
            <person name="Klingl A."/>
            <person name="Woyke T."/>
            <person name="Ryan C.M."/>
            <person name="Banfield J.F."/>
        </authorList>
    </citation>
    <scope>NUCLEOTIDE SEQUENCE [LARGE SCALE GENOMIC DNA]</scope>
</reference>
<evidence type="ECO:0000313" key="1">
    <source>
        <dbReference type="EMBL" id="PJE58057.1"/>
    </source>
</evidence>
<sequence>MNNRRADSDVYLASYTYALIYNLVQADSNFLSSVYKDAFRGAILPRIFKGGITFEFVEEIGPYHAPYNLQTDKLYMKKSDYYSYPGFISLYNQVSQQIIVHELVHELQDYRMDNSPLSILEAEAYTVQSEFSLRNKKFIVDNKNIVGTFRLSGVLGSFSKKDFDFPPLTVLSDGADQIYRYFESKVLIRYALMNLRANRNDLNRLSIVAGNNNYIDIDKLSYEQADKLLTSRDSVLGDAAVAI</sequence>
<comment type="caution">
    <text evidence="1">The sequence shown here is derived from an EMBL/GenBank/DDBJ whole genome shotgun (WGS) entry which is preliminary data.</text>
</comment>
<organism evidence="1 2">
    <name type="scientific">Candidatus Portnoybacteria bacterium CG10_big_fil_rev_8_21_14_0_10_36_7</name>
    <dbReference type="NCBI Taxonomy" id="1974812"/>
    <lineage>
        <taxon>Bacteria</taxon>
        <taxon>Candidatus Portnoyibacteriota</taxon>
    </lineage>
</organism>
<gene>
    <name evidence="1" type="ORF">COU81_02815</name>
</gene>
<accession>A0A2M8KDR2</accession>
<evidence type="ECO:0000313" key="2">
    <source>
        <dbReference type="Proteomes" id="UP000231450"/>
    </source>
</evidence>
<dbReference type="Proteomes" id="UP000231450">
    <property type="component" value="Unassembled WGS sequence"/>
</dbReference>
<protein>
    <submittedName>
        <fullName evidence="1">Uncharacterized protein</fullName>
    </submittedName>
</protein>